<dbReference type="PROSITE" id="PS00751">
    <property type="entry name" value="TCP1_2"/>
    <property type="match status" value="1"/>
</dbReference>
<comment type="function">
    <text evidence="9">Molecular chaperone; assists the folding of proteins upon ATP hydrolysis. Known to play a role, in vitro, in the folding of actin and tubulin.</text>
</comment>
<evidence type="ECO:0000313" key="12">
    <source>
        <dbReference type="Proteomes" id="UP000799302"/>
    </source>
</evidence>
<dbReference type="SUPFAM" id="SSF54849">
    <property type="entry name" value="GroEL-intermediate domain like"/>
    <property type="match status" value="1"/>
</dbReference>
<dbReference type="Gene3D" id="1.10.560.10">
    <property type="entry name" value="GroEL-like equatorial domain"/>
    <property type="match status" value="1"/>
</dbReference>
<comment type="subcellular location">
    <subcellularLocation>
        <location evidence="1 9">Cytoplasm</location>
    </subcellularLocation>
</comment>
<dbReference type="Gene3D" id="3.50.7.10">
    <property type="entry name" value="GroEL"/>
    <property type="match status" value="1"/>
</dbReference>
<dbReference type="GO" id="GO:0005524">
    <property type="term" value="F:ATP binding"/>
    <property type="evidence" value="ECO:0007669"/>
    <property type="project" value="UniProtKB-KW"/>
</dbReference>
<dbReference type="PROSITE" id="PS00995">
    <property type="entry name" value="TCP1_3"/>
    <property type="match status" value="1"/>
</dbReference>
<dbReference type="EMBL" id="MU004243">
    <property type="protein sequence ID" value="KAF2664403.1"/>
    <property type="molecule type" value="Genomic_DNA"/>
</dbReference>
<reference evidence="11" key="1">
    <citation type="journal article" date="2020" name="Stud. Mycol.">
        <title>101 Dothideomycetes genomes: a test case for predicting lifestyles and emergence of pathogens.</title>
        <authorList>
            <person name="Haridas S."/>
            <person name="Albert R."/>
            <person name="Binder M."/>
            <person name="Bloem J."/>
            <person name="Labutti K."/>
            <person name="Salamov A."/>
            <person name="Andreopoulos B."/>
            <person name="Baker S."/>
            <person name="Barry K."/>
            <person name="Bills G."/>
            <person name="Bluhm B."/>
            <person name="Cannon C."/>
            <person name="Castanera R."/>
            <person name="Culley D."/>
            <person name="Daum C."/>
            <person name="Ezra D."/>
            <person name="Gonzalez J."/>
            <person name="Henrissat B."/>
            <person name="Kuo A."/>
            <person name="Liang C."/>
            <person name="Lipzen A."/>
            <person name="Lutzoni F."/>
            <person name="Magnuson J."/>
            <person name="Mondo S."/>
            <person name="Nolan M."/>
            <person name="Ohm R."/>
            <person name="Pangilinan J."/>
            <person name="Park H.-J."/>
            <person name="Ramirez L."/>
            <person name="Alfaro M."/>
            <person name="Sun H."/>
            <person name="Tritt A."/>
            <person name="Yoshinaga Y."/>
            <person name="Zwiers L.-H."/>
            <person name="Turgeon B."/>
            <person name="Goodwin S."/>
            <person name="Spatafora J."/>
            <person name="Crous P."/>
            <person name="Grigoriev I."/>
        </authorList>
    </citation>
    <scope>NUCLEOTIDE SEQUENCE</scope>
    <source>
        <strain evidence="11">CBS 115976</strain>
    </source>
</reference>
<keyword evidence="5 8" id="KW-0547">Nucleotide-binding</keyword>
<dbReference type="InterPro" id="IPR054827">
    <property type="entry name" value="thermosome_alpha"/>
</dbReference>
<dbReference type="Pfam" id="PF00118">
    <property type="entry name" value="Cpn60_TCP1"/>
    <property type="match status" value="1"/>
</dbReference>
<evidence type="ECO:0000256" key="7">
    <source>
        <dbReference type="ARBA" id="ARBA00023186"/>
    </source>
</evidence>
<dbReference type="Proteomes" id="UP000799302">
    <property type="component" value="Unassembled WGS sequence"/>
</dbReference>
<evidence type="ECO:0000256" key="6">
    <source>
        <dbReference type="ARBA" id="ARBA00022840"/>
    </source>
</evidence>
<dbReference type="Gene3D" id="3.30.260.10">
    <property type="entry name" value="TCP-1-like chaperonin intermediate domain"/>
    <property type="match status" value="1"/>
</dbReference>
<dbReference type="InterPro" id="IPR027410">
    <property type="entry name" value="TCP-1-like_intermed_sf"/>
</dbReference>
<evidence type="ECO:0000256" key="1">
    <source>
        <dbReference type="ARBA" id="ARBA00004496"/>
    </source>
</evidence>
<dbReference type="InterPro" id="IPR027409">
    <property type="entry name" value="GroEL-like_apical_dom_sf"/>
</dbReference>
<dbReference type="GO" id="GO:0005832">
    <property type="term" value="C:chaperonin-containing T-complex"/>
    <property type="evidence" value="ECO:0007669"/>
    <property type="project" value="UniProtKB-ARBA"/>
</dbReference>
<dbReference type="InterPro" id="IPR002423">
    <property type="entry name" value="Cpn60/GroEL/TCP-1"/>
</dbReference>
<dbReference type="SUPFAM" id="SSF52029">
    <property type="entry name" value="GroEL apical domain-like"/>
    <property type="match status" value="1"/>
</dbReference>
<organism evidence="11 12">
    <name type="scientific">Microthyrium microscopicum</name>
    <dbReference type="NCBI Taxonomy" id="703497"/>
    <lineage>
        <taxon>Eukaryota</taxon>
        <taxon>Fungi</taxon>
        <taxon>Dikarya</taxon>
        <taxon>Ascomycota</taxon>
        <taxon>Pezizomycotina</taxon>
        <taxon>Dothideomycetes</taxon>
        <taxon>Dothideomycetes incertae sedis</taxon>
        <taxon>Microthyriales</taxon>
        <taxon>Microthyriaceae</taxon>
        <taxon>Microthyrium</taxon>
    </lineage>
</organism>
<dbReference type="FunFam" id="3.50.7.10:FF:000006">
    <property type="entry name" value="T-complex protein 1 subunit eta"/>
    <property type="match status" value="1"/>
</dbReference>
<evidence type="ECO:0000256" key="2">
    <source>
        <dbReference type="ARBA" id="ARBA00008020"/>
    </source>
</evidence>
<evidence type="ECO:0000256" key="5">
    <source>
        <dbReference type="ARBA" id="ARBA00022741"/>
    </source>
</evidence>
<comment type="subunit">
    <text evidence="9">Heterooligomeric complex that forms two stacked rings.</text>
</comment>
<keyword evidence="7 8" id="KW-0143">Chaperone</keyword>
<dbReference type="InterPro" id="IPR002194">
    <property type="entry name" value="Chaperonin_TCP-1_CS"/>
</dbReference>
<dbReference type="FunFam" id="1.10.560.10:FF:000017">
    <property type="entry name" value="T-complex protein 1 subunit eta"/>
    <property type="match status" value="1"/>
</dbReference>
<dbReference type="PRINTS" id="PR00304">
    <property type="entry name" value="TCOMPLEXTCP1"/>
</dbReference>
<dbReference type="GO" id="GO:0140662">
    <property type="term" value="F:ATP-dependent protein folding chaperone"/>
    <property type="evidence" value="ECO:0007669"/>
    <property type="project" value="InterPro"/>
</dbReference>
<protein>
    <recommendedName>
        <fullName evidence="9">T-complex protein 1 subunit eta</fullName>
        <shortName evidence="9">TCP-1-eta</shortName>
    </recommendedName>
    <alternativeName>
        <fullName evidence="9">CCT-eta</fullName>
    </alternativeName>
</protein>
<dbReference type="InterPro" id="IPR027413">
    <property type="entry name" value="GROEL-like_equatorial_sf"/>
</dbReference>
<comment type="similarity">
    <text evidence="2 8">Belongs to the TCP-1 chaperonin family.</text>
</comment>
<dbReference type="GO" id="GO:0016887">
    <property type="term" value="F:ATP hydrolysis activity"/>
    <property type="evidence" value="ECO:0007669"/>
    <property type="project" value="InterPro"/>
</dbReference>
<dbReference type="AlphaFoldDB" id="A0A6A6TZH2"/>
<dbReference type="GO" id="GO:0051082">
    <property type="term" value="F:unfolded protein binding"/>
    <property type="evidence" value="ECO:0007669"/>
    <property type="project" value="InterPro"/>
</dbReference>
<dbReference type="PANTHER" id="PTHR11353">
    <property type="entry name" value="CHAPERONIN"/>
    <property type="match status" value="1"/>
</dbReference>
<dbReference type="OrthoDB" id="10248520at2759"/>
<evidence type="ECO:0000256" key="3">
    <source>
        <dbReference type="ARBA" id="ARBA00011531"/>
    </source>
</evidence>
<feature type="region of interest" description="Disordered" evidence="10">
    <location>
        <begin position="526"/>
        <end position="557"/>
    </location>
</feature>
<evidence type="ECO:0000256" key="9">
    <source>
        <dbReference type="RuleBase" id="RU365042"/>
    </source>
</evidence>
<dbReference type="InterPro" id="IPR053374">
    <property type="entry name" value="TCP-1_chaperonin"/>
</dbReference>
<dbReference type="FunFam" id="3.30.260.10:FF:000022">
    <property type="entry name" value="T-complex protein 1 subunit eta"/>
    <property type="match status" value="1"/>
</dbReference>
<dbReference type="InterPro" id="IPR017998">
    <property type="entry name" value="Chaperone_TCP-1"/>
</dbReference>
<dbReference type="CDD" id="cd03340">
    <property type="entry name" value="TCP1_eta"/>
    <property type="match status" value="1"/>
</dbReference>
<dbReference type="InterPro" id="IPR012720">
    <property type="entry name" value="Chap_CCT_eta"/>
</dbReference>
<dbReference type="NCBIfam" id="TIGR02345">
    <property type="entry name" value="chap_CCT_eta"/>
    <property type="match status" value="1"/>
</dbReference>
<keyword evidence="6 8" id="KW-0067">ATP-binding</keyword>
<evidence type="ECO:0000256" key="4">
    <source>
        <dbReference type="ARBA" id="ARBA00022490"/>
    </source>
</evidence>
<feature type="compositionally biased region" description="Basic residues" evidence="10">
    <location>
        <begin position="547"/>
        <end position="557"/>
    </location>
</feature>
<dbReference type="NCBIfam" id="NF041082">
    <property type="entry name" value="thermosome_alpha"/>
    <property type="match status" value="1"/>
</dbReference>
<keyword evidence="12" id="KW-1185">Reference proteome</keyword>
<sequence length="557" mass="60487">MSFGGQTPTIVVLREGTDQSQGRGQILSNINACLAVQSTIKSTLGPYGGDLLLVDGNGRQTITNDGATVMKLLDIVHPAARILTDIARSQDAEVGDGTTSVVVLAGEVLKEVKEFVEQGVSSQTIIKGLRRASVMAVNKIKEIAVSTDEGAQRDTLQKLAATAMSSKLVSRNAPFFTKMVVDAVMSLDQDDLEEKLIGIKKVTGGALEDSLFVNGVAFKKTFSYAGFEQQPKSFKDPKIVCLNVELELKAEKDNAEVRVEQVSEYQAIVDAEWQIIFNKMEAVYKTGAKVVLSKLPIGDLATQYFADRDIFCAGRVASDDMERVVQATGAGIQSTCSDIQPQHLGTCARFDERQIGGERFNFFEGCPAAKTCTLVLRGGAEQFIAEAERSLHDAIMVVKRALKNKTIVAGGGACEMEISAYLHSYADEKIPHKQQTIIKAFAKALEVIPRQLCDNAGFDSTDILNRLRVEHRKGNTWAGVDFVHEGVANNMETFVWEPALVKINATQAAIEAACLILSVDETIKNQESQQPQAPNQPLPPGAAQRALRGRGRGMPRR</sequence>
<dbReference type="SUPFAM" id="SSF48592">
    <property type="entry name" value="GroEL equatorial domain-like"/>
    <property type="match status" value="1"/>
</dbReference>
<name>A0A6A6TZH2_9PEZI</name>
<evidence type="ECO:0000313" key="11">
    <source>
        <dbReference type="EMBL" id="KAF2664403.1"/>
    </source>
</evidence>
<proteinExistence type="inferred from homology"/>
<keyword evidence="4 9" id="KW-0963">Cytoplasm</keyword>
<evidence type="ECO:0000256" key="8">
    <source>
        <dbReference type="RuleBase" id="RU004187"/>
    </source>
</evidence>
<evidence type="ECO:0000256" key="10">
    <source>
        <dbReference type="SAM" id="MobiDB-lite"/>
    </source>
</evidence>
<accession>A0A6A6TZH2</accession>
<dbReference type="NCBIfam" id="NF041083">
    <property type="entry name" value="thermosome_beta"/>
    <property type="match status" value="1"/>
</dbReference>
<comment type="subunit">
    <text evidence="3">Heterooligomeric complex of about 850 to 900 kDa that forms two stacked rings, 12 to 16 nm in diameter.</text>
</comment>
<gene>
    <name evidence="11" type="ORF">BT63DRAFT_407191</name>
</gene>